<keyword evidence="2" id="KW-1185">Reference proteome</keyword>
<dbReference type="InParanoid" id="A0A2K2BF89"/>
<dbReference type="AlphaFoldDB" id="A0A2K2BF89"/>
<protein>
    <submittedName>
        <fullName evidence="1">Uncharacterized protein</fullName>
    </submittedName>
</protein>
<dbReference type="Proteomes" id="UP000006729">
    <property type="component" value="Chromosome 2"/>
</dbReference>
<reference evidence="1 2" key="1">
    <citation type="journal article" date="2006" name="Science">
        <title>The genome of black cottonwood, Populus trichocarpa (Torr. &amp; Gray).</title>
        <authorList>
            <person name="Tuskan G.A."/>
            <person name="Difazio S."/>
            <person name="Jansson S."/>
            <person name="Bohlmann J."/>
            <person name="Grigoriev I."/>
            <person name="Hellsten U."/>
            <person name="Putnam N."/>
            <person name="Ralph S."/>
            <person name="Rombauts S."/>
            <person name="Salamov A."/>
            <person name="Schein J."/>
            <person name="Sterck L."/>
            <person name="Aerts A."/>
            <person name="Bhalerao R.R."/>
            <person name="Bhalerao R.P."/>
            <person name="Blaudez D."/>
            <person name="Boerjan W."/>
            <person name="Brun A."/>
            <person name="Brunner A."/>
            <person name="Busov V."/>
            <person name="Campbell M."/>
            <person name="Carlson J."/>
            <person name="Chalot M."/>
            <person name="Chapman J."/>
            <person name="Chen G.L."/>
            <person name="Cooper D."/>
            <person name="Coutinho P.M."/>
            <person name="Couturier J."/>
            <person name="Covert S."/>
            <person name="Cronk Q."/>
            <person name="Cunningham R."/>
            <person name="Davis J."/>
            <person name="Degroeve S."/>
            <person name="Dejardin A."/>
            <person name="Depamphilis C."/>
            <person name="Detter J."/>
            <person name="Dirks B."/>
            <person name="Dubchak I."/>
            <person name="Duplessis S."/>
            <person name="Ehlting J."/>
            <person name="Ellis B."/>
            <person name="Gendler K."/>
            <person name="Goodstein D."/>
            <person name="Gribskov M."/>
            <person name="Grimwood J."/>
            <person name="Groover A."/>
            <person name="Gunter L."/>
            <person name="Hamberger B."/>
            <person name="Heinze B."/>
            <person name="Helariutta Y."/>
            <person name="Henrissat B."/>
            <person name="Holligan D."/>
            <person name="Holt R."/>
            <person name="Huang W."/>
            <person name="Islam-Faridi N."/>
            <person name="Jones S."/>
            <person name="Jones-Rhoades M."/>
            <person name="Jorgensen R."/>
            <person name="Joshi C."/>
            <person name="Kangasjarvi J."/>
            <person name="Karlsson J."/>
            <person name="Kelleher C."/>
            <person name="Kirkpatrick R."/>
            <person name="Kirst M."/>
            <person name="Kohler A."/>
            <person name="Kalluri U."/>
            <person name="Larimer F."/>
            <person name="Leebens-Mack J."/>
            <person name="Leple J.C."/>
            <person name="Locascio P."/>
            <person name="Lou Y."/>
            <person name="Lucas S."/>
            <person name="Martin F."/>
            <person name="Montanini B."/>
            <person name="Napoli C."/>
            <person name="Nelson D.R."/>
            <person name="Nelson C."/>
            <person name="Nieminen K."/>
            <person name="Nilsson O."/>
            <person name="Pereda V."/>
            <person name="Peter G."/>
            <person name="Philippe R."/>
            <person name="Pilate G."/>
            <person name="Poliakov A."/>
            <person name="Razumovskaya J."/>
            <person name="Richardson P."/>
            <person name="Rinaldi C."/>
            <person name="Ritland K."/>
            <person name="Rouze P."/>
            <person name="Ryaboy D."/>
            <person name="Schmutz J."/>
            <person name="Schrader J."/>
            <person name="Segerman B."/>
            <person name="Shin H."/>
            <person name="Siddiqui A."/>
            <person name="Sterky F."/>
            <person name="Terry A."/>
            <person name="Tsai C.J."/>
            <person name="Uberbacher E."/>
            <person name="Unneberg P."/>
            <person name="Vahala J."/>
            <person name="Wall K."/>
            <person name="Wessler S."/>
            <person name="Yang G."/>
            <person name="Yin T."/>
            <person name="Douglas C."/>
            <person name="Marra M."/>
            <person name="Sandberg G."/>
            <person name="Van de Peer Y."/>
            <person name="Rokhsar D."/>
        </authorList>
    </citation>
    <scope>NUCLEOTIDE SEQUENCE [LARGE SCALE GENOMIC DNA]</scope>
    <source>
        <strain evidence="2">cv. Nisqually</strain>
    </source>
</reference>
<proteinExistence type="predicted"/>
<accession>A0A2K2BF89</accession>
<organism evidence="1 2">
    <name type="scientific">Populus trichocarpa</name>
    <name type="common">Western balsam poplar</name>
    <name type="synonym">Populus balsamifera subsp. trichocarpa</name>
    <dbReference type="NCBI Taxonomy" id="3694"/>
    <lineage>
        <taxon>Eukaryota</taxon>
        <taxon>Viridiplantae</taxon>
        <taxon>Streptophyta</taxon>
        <taxon>Embryophyta</taxon>
        <taxon>Tracheophyta</taxon>
        <taxon>Spermatophyta</taxon>
        <taxon>Magnoliopsida</taxon>
        <taxon>eudicotyledons</taxon>
        <taxon>Gunneridae</taxon>
        <taxon>Pentapetalae</taxon>
        <taxon>rosids</taxon>
        <taxon>fabids</taxon>
        <taxon>Malpighiales</taxon>
        <taxon>Salicaceae</taxon>
        <taxon>Saliceae</taxon>
        <taxon>Populus</taxon>
    </lineage>
</organism>
<sequence length="80" mass="9072">MTKHVHLDFSKIEEFFLTDLQNGFQLTSILSLTSQLSKHVHGTIGKHRYLIILTIFRLVAINVAINSASEHPGTIHYSIQ</sequence>
<evidence type="ECO:0000313" key="2">
    <source>
        <dbReference type="Proteomes" id="UP000006729"/>
    </source>
</evidence>
<gene>
    <name evidence="1" type="ORF">POPTR_002G079800</name>
</gene>
<evidence type="ECO:0000313" key="1">
    <source>
        <dbReference type="EMBL" id="PNT48452.1"/>
    </source>
</evidence>
<name>A0A2K2BF89_POPTR</name>
<dbReference type="EMBL" id="CM009291">
    <property type="protein sequence ID" value="PNT48452.1"/>
    <property type="molecule type" value="Genomic_DNA"/>
</dbReference>